<reference evidence="2" key="1">
    <citation type="submission" date="2015-07" db="EMBL/GenBank/DDBJ databases">
        <title>Complete Genome of Thermincola ferriacetica strain Z-0001T.</title>
        <authorList>
            <person name="Lusk B."/>
            <person name="Badalamenti J.P."/>
            <person name="Parameswaran P."/>
            <person name="Bond D.R."/>
            <person name="Torres C.I."/>
        </authorList>
    </citation>
    <scope>NUCLEOTIDE SEQUENCE [LARGE SCALE GENOMIC DNA]</scope>
    <source>
        <strain evidence="2">Z-0001</strain>
    </source>
</reference>
<dbReference type="AlphaFoldDB" id="A0A0L6W4W8"/>
<proteinExistence type="predicted"/>
<dbReference type="Proteomes" id="UP000037175">
    <property type="component" value="Unassembled WGS sequence"/>
</dbReference>
<organism evidence="1 2">
    <name type="scientific">Thermincola ferriacetica</name>
    <dbReference type="NCBI Taxonomy" id="281456"/>
    <lineage>
        <taxon>Bacteria</taxon>
        <taxon>Bacillati</taxon>
        <taxon>Bacillota</taxon>
        <taxon>Clostridia</taxon>
        <taxon>Eubacteriales</taxon>
        <taxon>Thermincolaceae</taxon>
        <taxon>Thermincola</taxon>
    </lineage>
</organism>
<accession>A0A0L6W4W8</accession>
<keyword evidence="2" id="KW-1185">Reference proteome</keyword>
<comment type="caution">
    <text evidence="1">The sequence shown here is derived from an EMBL/GenBank/DDBJ whole genome shotgun (WGS) entry which is preliminary data.</text>
</comment>
<evidence type="ECO:0000313" key="2">
    <source>
        <dbReference type="Proteomes" id="UP000037175"/>
    </source>
</evidence>
<dbReference type="EMBL" id="LGTE01000003">
    <property type="protein sequence ID" value="KNZ70627.1"/>
    <property type="molecule type" value="Genomic_DNA"/>
</dbReference>
<gene>
    <name evidence="1" type="ORF">Tfer_0811</name>
</gene>
<name>A0A0L6W4W8_9FIRM</name>
<sequence>MIRQYTFNAAVCRNIILLLLFPDNSNYLLQGSLQIFPVGKSFLLEQYPGSHKERRGLCPRKRKGFQIIGASGCKGINIK</sequence>
<protein>
    <submittedName>
        <fullName evidence="1">Uncharacterized protein</fullName>
    </submittedName>
</protein>
<evidence type="ECO:0000313" key="1">
    <source>
        <dbReference type="EMBL" id="KNZ70627.1"/>
    </source>
</evidence>